<dbReference type="InterPro" id="IPR054566">
    <property type="entry name" value="ManC/GMP-like_b-helix"/>
</dbReference>
<dbReference type="InterPro" id="IPR049577">
    <property type="entry name" value="GMPP_N"/>
</dbReference>
<keyword evidence="3" id="KW-0808">Transferase</keyword>
<dbReference type="EC" id="5.3.1.8" evidence="3"/>
<keyword evidence="3" id="KW-0548">Nucleotidyltransferase</keyword>
<dbReference type="OrthoDB" id="9806359at2"/>
<keyword evidence="3" id="KW-0413">Isomerase</keyword>
<evidence type="ECO:0000259" key="2">
    <source>
        <dbReference type="Pfam" id="PF22640"/>
    </source>
</evidence>
<dbReference type="KEGG" id="plt:Plut_0210"/>
<reference evidence="4" key="1">
    <citation type="submission" date="2005-08" db="EMBL/GenBank/DDBJ databases">
        <title>Complete sequence of Pelodictyon luteolum DSM 273.</title>
        <authorList>
            <consortium name="US DOE Joint Genome Institute"/>
            <person name="Copeland A."/>
            <person name="Lucas S."/>
            <person name="Lapidus A."/>
            <person name="Barry K."/>
            <person name="Detter J.C."/>
            <person name="Glavina T."/>
            <person name="Hammon N."/>
            <person name="Israni S."/>
            <person name="Pitluck S."/>
            <person name="Bryant D."/>
            <person name="Schmutz J."/>
            <person name="Larimer F."/>
            <person name="Land M."/>
            <person name="Kyrpides N."/>
            <person name="Ivanova N."/>
            <person name="Richardson P."/>
        </authorList>
    </citation>
    <scope>NUCLEOTIDE SEQUENCE [LARGE SCALE GENOMIC DNA]</scope>
    <source>
        <strain evidence="4">DSM 273 / BCRC 81028 / 2530</strain>
    </source>
</reference>
<dbReference type="EMBL" id="CP000096">
    <property type="protein sequence ID" value="ABB23098.1"/>
    <property type="molecule type" value="Genomic_DNA"/>
</dbReference>
<accession>Q3B6D3</accession>
<dbReference type="GO" id="GO:0004475">
    <property type="term" value="F:mannose-1-phosphate guanylyltransferase (GTP) activity"/>
    <property type="evidence" value="ECO:0007669"/>
    <property type="project" value="InterPro"/>
</dbReference>
<dbReference type="GO" id="GO:0004476">
    <property type="term" value="F:mannose-6-phosphate isomerase activity"/>
    <property type="evidence" value="ECO:0007669"/>
    <property type="project" value="UniProtKB-EC"/>
</dbReference>
<dbReference type="SUPFAM" id="SSF53448">
    <property type="entry name" value="Nucleotide-diphospho-sugar transferases"/>
    <property type="match status" value="1"/>
</dbReference>
<proteinExistence type="predicted"/>
<organism evidence="3 4">
    <name type="scientific">Chlorobium luteolum (strain DSM 273 / BCRC 81028 / 2530)</name>
    <name type="common">Pelodictyon luteolum</name>
    <dbReference type="NCBI Taxonomy" id="319225"/>
    <lineage>
        <taxon>Bacteria</taxon>
        <taxon>Pseudomonadati</taxon>
        <taxon>Chlorobiota</taxon>
        <taxon>Chlorobiia</taxon>
        <taxon>Chlorobiales</taxon>
        <taxon>Chlorobiaceae</taxon>
        <taxon>Chlorobium/Pelodictyon group</taxon>
        <taxon>Pelodictyon</taxon>
    </lineage>
</organism>
<dbReference type="InterPro" id="IPR051161">
    <property type="entry name" value="Mannose-6P_isomerase_type2"/>
</dbReference>
<feature type="domain" description="Nucleotidyl transferase" evidence="1">
    <location>
        <begin position="11"/>
        <end position="291"/>
    </location>
</feature>
<dbReference type="Proteomes" id="UP000002709">
    <property type="component" value="Chromosome"/>
</dbReference>
<dbReference type="Pfam" id="PF22640">
    <property type="entry name" value="ManC_GMP_beta-helix"/>
    <property type="match status" value="1"/>
</dbReference>
<dbReference type="eggNOG" id="COG0836">
    <property type="taxonomic scope" value="Bacteria"/>
</dbReference>
<evidence type="ECO:0000313" key="3">
    <source>
        <dbReference type="EMBL" id="ABB23098.1"/>
    </source>
</evidence>
<dbReference type="AlphaFoldDB" id="Q3B6D3"/>
<protein>
    <submittedName>
        <fullName evidence="3">Mannose-6-phosphate isomerase, type 2 / mannose-1-phosphate guanylyltransferase (GDP)</fullName>
        <ecNumber evidence="3">2.7.7.22</ecNumber>
        <ecNumber evidence="3">5.3.1.8</ecNumber>
    </submittedName>
</protein>
<keyword evidence="4" id="KW-1185">Reference proteome</keyword>
<dbReference type="GO" id="GO:0008928">
    <property type="term" value="F:mannose-1-phosphate guanylyltransferase (GDP) activity"/>
    <property type="evidence" value="ECO:0007669"/>
    <property type="project" value="UniProtKB-EC"/>
</dbReference>
<gene>
    <name evidence="3" type="ordered locus">Plut_0210</name>
</gene>
<dbReference type="CDD" id="cd02509">
    <property type="entry name" value="GDP-M1P_Guanylyltransferase"/>
    <property type="match status" value="1"/>
</dbReference>
<dbReference type="SUPFAM" id="SSF159283">
    <property type="entry name" value="Guanosine diphospho-D-mannose pyrophosphorylase/mannose-6-phosphate isomerase linker domain"/>
    <property type="match status" value="1"/>
</dbReference>
<name>Q3B6D3_CHLL3</name>
<feature type="domain" description="MannoseP isomerase/GMP-like beta-helix" evidence="2">
    <location>
        <begin position="311"/>
        <end position="362"/>
    </location>
</feature>
<dbReference type="Pfam" id="PF00483">
    <property type="entry name" value="NTP_transferase"/>
    <property type="match status" value="1"/>
</dbReference>
<dbReference type="Gene3D" id="3.90.550.10">
    <property type="entry name" value="Spore Coat Polysaccharide Biosynthesis Protein SpsA, Chain A"/>
    <property type="match status" value="1"/>
</dbReference>
<dbReference type="GO" id="GO:0009298">
    <property type="term" value="P:GDP-mannose biosynthetic process"/>
    <property type="evidence" value="ECO:0007669"/>
    <property type="project" value="TreeGrafter"/>
</dbReference>
<dbReference type="STRING" id="319225.Plut_0210"/>
<dbReference type="HOGENOM" id="CLU_035527_0_1_10"/>
<dbReference type="PANTHER" id="PTHR46390">
    <property type="entry name" value="MANNOSE-1-PHOSPHATE GUANYLYLTRANSFERASE"/>
    <property type="match status" value="1"/>
</dbReference>
<dbReference type="InterPro" id="IPR005835">
    <property type="entry name" value="NTP_transferase_dom"/>
</dbReference>
<sequence length="373" mass="40819">MGKSIESGVYSLIMAGGTERELWPMSRSGMLKPFLDLFGDGPMIQNTIRRAARIARMEHVLVVTDGRGRDMLLASGVIIDPENIIVEPYARGTATCIALGAAHVRKRDPDGVLVVMPSDHVILDEDAFQGILHAAIGEARRMESLVTIGIRPKSPEIVYGYIQAGEVLERPDAGDEGKGVTLYRVRIFAEKPDLATAIRFLESRDFYWNSGIFAADVETLFEAYRRCLPDLYRDMLSVHDAIGTRKEELVVSALYSWSHPASIDMAIMEKTGDIVLLTGEFGWHDPGSWDEVAALITERTVFSGEVGVPGVVAVGAENNFVIKPGGKVVAVVGASELIIIDTPDALLVCGREASYRVGEAVHLLRREGFEEHL</sequence>
<dbReference type="EC" id="2.7.7.22" evidence="3"/>
<dbReference type="PANTHER" id="PTHR46390:SF1">
    <property type="entry name" value="MANNOSE-1-PHOSPHATE GUANYLYLTRANSFERASE"/>
    <property type="match status" value="1"/>
</dbReference>
<evidence type="ECO:0000259" key="1">
    <source>
        <dbReference type="Pfam" id="PF00483"/>
    </source>
</evidence>
<dbReference type="InterPro" id="IPR029044">
    <property type="entry name" value="Nucleotide-diphossugar_trans"/>
</dbReference>
<evidence type="ECO:0000313" key="4">
    <source>
        <dbReference type="Proteomes" id="UP000002709"/>
    </source>
</evidence>